<keyword evidence="3" id="KW-1003">Cell membrane</keyword>
<feature type="transmembrane region" description="Helical" evidence="7">
    <location>
        <begin position="351"/>
        <end position="372"/>
    </location>
</feature>
<reference evidence="9" key="1">
    <citation type="submission" date="2015-01" db="EMBL/GenBank/DDBJ databases">
        <authorList>
            <person name="Andreevskaya M."/>
        </authorList>
    </citation>
    <scope>NUCLEOTIDE SEQUENCE [LARGE SCALE GENOMIC DNA]</scope>
    <source>
        <strain evidence="9">MKFS47</strain>
    </source>
</reference>
<feature type="transmembrane region" description="Helical" evidence="7">
    <location>
        <begin position="378"/>
        <end position="398"/>
    </location>
</feature>
<feature type="transmembrane region" description="Helical" evidence="7">
    <location>
        <begin position="307"/>
        <end position="331"/>
    </location>
</feature>
<organism evidence="8 9">
    <name type="scientific">Pseudolactococcus piscium MKFS47</name>
    <dbReference type="NCBI Taxonomy" id="297352"/>
    <lineage>
        <taxon>Bacteria</taxon>
        <taxon>Bacillati</taxon>
        <taxon>Bacillota</taxon>
        <taxon>Bacilli</taxon>
        <taxon>Lactobacillales</taxon>
        <taxon>Streptococcaceae</taxon>
        <taxon>Pseudolactococcus</taxon>
    </lineage>
</organism>
<dbReference type="InterPro" id="IPR050833">
    <property type="entry name" value="Poly_Biosynth_Transport"/>
</dbReference>
<keyword evidence="5 7" id="KW-1133">Transmembrane helix</keyword>
<sequence length="481" mass="54588">MYKKLRKGFIFTAIGTYSNFLIQIIVQSLLSRLLSPKDYGVVAIMQIFIIFFGMLVEVGMGPAIIQNKTLTKEDNMSLFNFSAIFSVVLAVIFGLFGLVLSWVYTNSIYAYLTWIQAISILFNGLNIVPTALLNKRKQFKAVNFSMVVASLLSGVLGVSLALLGFGIYALIASAITTAFVNFCLNRFFANIWFSKRWDMHPMVDIWLFSRNQFGANFINYFSTNFDNILVGKFMGVTALANYNKSFQLLMLPSTLFLNIMNPVLQPVLSDYQEEVVTIREVYYSIVHILALFGIPLSIFLSMSAKQIIFFFFGNQWGGAVLPFSFLAIIVWCQMTTYTNGAIWQSRNQTNLFLFSSIINTLILVCSIIFGILLGSIDAVALCLAIGNFISFFWKFYYLTKKSLEDSLINLLKNFINPFFLGIFVFVGLELERFIDPSNVFFSLIIRSVVFIVIVTGYIMLTSEKEKIRAIFKNEHDSIQLE</sequence>
<evidence type="ECO:0000256" key="5">
    <source>
        <dbReference type="ARBA" id="ARBA00022989"/>
    </source>
</evidence>
<feature type="transmembrane region" description="Helical" evidence="7">
    <location>
        <begin position="440"/>
        <end position="460"/>
    </location>
</feature>
<dbReference type="HOGENOM" id="CLU_026911_2_1_9"/>
<feature type="transmembrane region" description="Helical" evidence="7">
    <location>
        <begin position="410"/>
        <end position="428"/>
    </location>
</feature>
<comment type="subcellular location">
    <subcellularLocation>
        <location evidence="1">Cell membrane</location>
        <topology evidence="1">Multi-pass membrane protein</topology>
    </subcellularLocation>
</comment>
<feature type="transmembrane region" description="Helical" evidence="7">
    <location>
        <begin position="141"/>
        <end position="161"/>
    </location>
</feature>
<gene>
    <name evidence="8" type="ORF">LACPI_0120</name>
</gene>
<evidence type="ECO:0000256" key="3">
    <source>
        <dbReference type="ARBA" id="ARBA00022475"/>
    </source>
</evidence>
<evidence type="ECO:0000256" key="4">
    <source>
        <dbReference type="ARBA" id="ARBA00022692"/>
    </source>
</evidence>
<evidence type="ECO:0000256" key="2">
    <source>
        <dbReference type="ARBA" id="ARBA00007430"/>
    </source>
</evidence>
<feature type="transmembrane region" description="Helical" evidence="7">
    <location>
        <begin position="42"/>
        <end position="65"/>
    </location>
</feature>
<feature type="transmembrane region" description="Helical" evidence="7">
    <location>
        <begin position="108"/>
        <end position="129"/>
    </location>
</feature>
<dbReference type="GO" id="GO:0005886">
    <property type="term" value="C:plasma membrane"/>
    <property type="evidence" value="ECO:0007669"/>
    <property type="project" value="UniProtKB-SubCell"/>
</dbReference>
<dbReference type="CDD" id="cd13127">
    <property type="entry name" value="MATE_tuaB_like"/>
    <property type="match status" value="1"/>
</dbReference>
<name>A0A0D6DUZ6_9LACT</name>
<dbReference type="RefSeq" id="WP_047914616.1">
    <property type="nucleotide sequence ID" value="NZ_LN774769.1"/>
</dbReference>
<dbReference type="EMBL" id="LN774769">
    <property type="protein sequence ID" value="CEN27320.1"/>
    <property type="molecule type" value="Genomic_DNA"/>
</dbReference>
<feature type="transmembrane region" description="Helical" evidence="7">
    <location>
        <begin position="167"/>
        <end position="189"/>
    </location>
</feature>
<dbReference type="Pfam" id="PF13440">
    <property type="entry name" value="Polysacc_synt_3"/>
    <property type="match status" value="1"/>
</dbReference>
<dbReference type="PANTHER" id="PTHR30250:SF10">
    <property type="entry name" value="LIPOPOLYSACCHARIDE BIOSYNTHESIS PROTEIN WZXC"/>
    <property type="match status" value="1"/>
</dbReference>
<dbReference type="Proteomes" id="UP000033166">
    <property type="component" value="Chromosome I"/>
</dbReference>
<evidence type="ECO:0000313" key="8">
    <source>
        <dbReference type="EMBL" id="CEN27320.1"/>
    </source>
</evidence>
<dbReference type="PANTHER" id="PTHR30250">
    <property type="entry name" value="PST FAMILY PREDICTED COLANIC ACID TRANSPORTER"/>
    <property type="match status" value="1"/>
</dbReference>
<comment type="similarity">
    <text evidence="2">Belongs to the polysaccharide synthase family.</text>
</comment>
<feature type="transmembrane region" description="Helical" evidence="7">
    <location>
        <begin position="281"/>
        <end position="301"/>
    </location>
</feature>
<evidence type="ECO:0000313" key="9">
    <source>
        <dbReference type="Proteomes" id="UP000033166"/>
    </source>
</evidence>
<keyword evidence="6 7" id="KW-0472">Membrane</keyword>
<feature type="transmembrane region" description="Helical" evidence="7">
    <location>
        <begin position="9"/>
        <end position="30"/>
    </location>
</feature>
<dbReference type="KEGG" id="lpk:LACPI_0120"/>
<evidence type="ECO:0000256" key="6">
    <source>
        <dbReference type="ARBA" id="ARBA00023136"/>
    </source>
</evidence>
<accession>A0A0D6DUZ6</accession>
<evidence type="ECO:0000256" key="1">
    <source>
        <dbReference type="ARBA" id="ARBA00004651"/>
    </source>
</evidence>
<protein>
    <submittedName>
        <fullName evidence="8">Polysaccharide biosynthesis export protein</fullName>
    </submittedName>
</protein>
<evidence type="ECO:0000256" key="7">
    <source>
        <dbReference type="SAM" id="Phobius"/>
    </source>
</evidence>
<proteinExistence type="inferred from homology"/>
<feature type="transmembrane region" description="Helical" evidence="7">
    <location>
        <begin position="77"/>
        <end position="102"/>
    </location>
</feature>
<dbReference type="AlphaFoldDB" id="A0A0D6DUZ6"/>
<keyword evidence="4 7" id="KW-0812">Transmembrane</keyword>